<reference evidence="1" key="1">
    <citation type="submission" date="2023-04" db="EMBL/GenBank/DDBJ databases">
        <title>Draft Genome sequencing of Naganishia species isolated from polar environments using Oxford Nanopore Technology.</title>
        <authorList>
            <person name="Leo P."/>
            <person name="Venkateswaran K."/>
        </authorList>
    </citation>
    <scope>NUCLEOTIDE SEQUENCE</scope>
    <source>
        <strain evidence="1">MNA-CCFEE 5423</strain>
    </source>
</reference>
<accession>A0ACC2WEP7</accession>
<keyword evidence="2" id="KW-1185">Reference proteome</keyword>
<evidence type="ECO:0000313" key="1">
    <source>
        <dbReference type="EMBL" id="KAJ9109022.1"/>
    </source>
</evidence>
<organism evidence="1 2">
    <name type="scientific">Naganishia friedmannii</name>
    <dbReference type="NCBI Taxonomy" id="89922"/>
    <lineage>
        <taxon>Eukaryota</taxon>
        <taxon>Fungi</taxon>
        <taxon>Dikarya</taxon>
        <taxon>Basidiomycota</taxon>
        <taxon>Agaricomycotina</taxon>
        <taxon>Tremellomycetes</taxon>
        <taxon>Filobasidiales</taxon>
        <taxon>Filobasidiaceae</taxon>
        <taxon>Naganishia</taxon>
    </lineage>
</organism>
<sequence>MVVGNRPPTVGNQSKIVQYFENVSRISALDQSPKLTRPVRHQRLGRLSSTSLACLVLVYLTVLHSLGLYHFTRGFLLTRLTLETRSPSYAADDPVHGLARWGKAVVLVIDALRTDFLVTPHQGVNEFYHDVLTLPAHLTAQDPTRSVLYNAYSDPPTTTMQRIKGFTTGSLPTFIDAGANFASSAIEEDSLIHQLHAHGRRLAFMGDETWTLLFPQAFAPGMSHSFDSFNVEDLHSVDTGVIDHLFPYLDRVNSSRWDILIGHFLGVDHVGHRVGPSSPLMTDKLAQMNDVLARVVEEMDDNTLLVVLGDHGMDSRGDHGGDGTAETAAALWMYSKSRPVLPLADSAIKYHTTGLLGDNAQQVRTVNQIDLVSTLALALGVPIPFNNIGKIIPEVFQGADDADLTLAMARNADQVKRYLDSYTGQLDRRALNASYAAITTASTSSDGNASARVFLDETLAHLRQLWAQFSVPRISLGLLILFLTLPTTLILYVAVRNTRRAADSAWQPLIREILVVAFSLGLVGGSIIGTVRGAYTRVPSEAIAWGVTGAAVVSQVALLLSLGGRTATSVVQSLSSSSSSRVTTMAGAGMLLLHAGSYAANSFIIWEDRATLFLACSLAALPMLKALTAPMPQLRLKIFGFSVATAVFVRLIGMSTVCREEQQPYCTVTFYAHSTQPVAPTSVLALTLPVAWYLPNVIGLFLSQSRALSGPARPALIPALRAALTAGAAYWNLEWAETWTGIQPARRPMIAFTKLWLARVLLGVLSGAAPYVWAQLPLCIDVKREVVAEDQAEVLAAPTSAAAAAAAAEPTTSEQPETRVIVYGFANSYGASYLLFLCIPFAILFLLSQPTAQLVLAAAFVGILCHLESVDAQRDAKSMALAFSGSSAPGEFDGGAAGVEGTTRTQPPRFTEVAFLALLAHVLFFSTGHQAVLSTIQWKTAFIGVSTVVYPVSPLLVAINTFGPFILVALAVPLLALWNVSPRPSARASVIADAIQAALGFTLYFSTTAFTSALFSAYLRRHLMVWKVFAPRFMMAGVVLLVVDVALLLGVGFGVARVAWTVKRTFKCDSV</sequence>
<protein>
    <submittedName>
        <fullName evidence="1">Uncharacterized protein</fullName>
    </submittedName>
</protein>
<comment type="caution">
    <text evidence="1">The sequence shown here is derived from an EMBL/GenBank/DDBJ whole genome shotgun (WGS) entry which is preliminary data.</text>
</comment>
<dbReference type="Proteomes" id="UP001227268">
    <property type="component" value="Unassembled WGS sequence"/>
</dbReference>
<dbReference type="EMBL" id="JASBWT010000001">
    <property type="protein sequence ID" value="KAJ9109022.1"/>
    <property type="molecule type" value="Genomic_DNA"/>
</dbReference>
<evidence type="ECO:0000313" key="2">
    <source>
        <dbReference type="Proteomes" id="UP001227268"/>
    </source>
</evidence>
<name>A0ACC2WEP7_9TREE</name>
<proteinExistence type="predicted"/>
<gene>
    <name evidence="1" type="ORF">QFC21_000348</name>
</gene>